<dbReference type="AlphaFoldDB" id="A0A2N9B212"/>
<dbReference type="Pfam" id="PF00248">
    <property type="entry name" value="Aldo_ket_red"/>
    <property type="match status" value="1"/>
</dbReference>
<dbReference type="PANTHER" id="PTHR43312">
    <property type="entry name" value="D-THREO-ALDOSE 1-DEHYDROGENASE"/>
    <property type="match status" value="1"/>
</dbReference>
<keyword evidence="3" id="KW-1185">Reference proteome</keyword>
<gene>
    <name evidence="2" type="primary">yhdN_2</name>
    <name evidence="2" type="ORF">SCNRRL3882_0852</name>
</gene>
<sequence length="332" mass="36019">MEHHLLAAPPAARLGMGCWAVGGPFWSGDKPFGWGSVDDEESAAAIRRALDLGVTFFDTADVYGAGHGERVLGKALAGHRDEVLIATKWGNVFDETTRQIVGRDTTPGYVRRALEASLRRLGTDHVDLYQLHIGQVSPRQAEDLTGVLEDLVAEGGIRAYGWSTDDPALPPALAGPHFAAVQHEVNVLRDAPEMLALTGRRGWTSICRGPLAMGLLSPKYTADTRLSREDVRGDEPEWLVYFSDGRPDPQWLRRRDAVREVLTSGGRTLVQGALAWLWARAPHCLPVPGFRTAAQVEENAGALAHGALTPAELRDIDRILGRAVPLGHDSSV</sequence>
<protein>
    <submittedName>
        <fullName evidence="2">General stress protein 69</fullName>
        <ecNumber evidence="2">1.1.1.-</ecNumber>
    </submittedName>
</protein>
<dbReference type="Proteomes" id="UP000235464">
    <property type="component" value="Chromosome I"/>
</dbReference>
<dbReference type="InterPro" id="IPR036812">
    <property type="entry name" value="NAD(P)_OxRdtase_dom_sf"/>
</dbReference>
<keyword evidence="2" id="KW-0560">Oxidoreductase</keyword>
<dbReference type="Gene3D" id="3.20.20.100">
    <property type="entry name" value="NADP-dependent oxidoreductase domain"/>
    <property type="match status" value="1"/>
</dbReference>
<dbReference type="EC" id="1.1.1.-" evidence="2"/>
<feature type="domain" description="NADP-dependent oxidoreductase" evidence="1">
    <location>
        <begin position="14"/>
        <end position="319"/>
    </location>
</feature>
<dbReference type="GO" id="GO:0016491">
    <property type="term" value="F:oxidoreductase activity"/>
    <property type="evidence" value="ECO:0007669"/>
    <property type="project" value="UniProtKB-KW"/>
</dbReference>
<organism evidence="2 3">
    <name type="scientific">Streptomyces chartreusis NRRL 3882</name>
    <dbReference type="NCBI Taxonomy" id="1079985"/>
    <lineage>
        <taxon>Bacteria</taxon>
        <taxon>Bacillati</taxon>
        <taxon>Actinomycetota</taxon>
        <taxon>Actinomycetes</taxon>
        <taxon>Kitasatosporales</taxon>
        <taxon>Streptomycetaceae</taxon>
        <taxon>Streptomyces</taxon>
    </lineage>
</organism>
<reference evidence="3" key="1">
    <citation type="submission" date="2017-11" db="EMBL/GenBank/DDBJ databases">
        <authorList>
            <person name="Wibberg D."/>
        </authorList>
    </citation>
    <scope>NUCLEOTIDE SEQUENCE [LARGE SCALE GENOMIC DNA]</scope>
</reference>
<dbReference type="SUPFAM" id="SSF51430">
    <property type="entry name" value="NAD(P)-linked oxidoreductase"/>
    <property type="match status" value="1"/>
</dbReference>
<evidence type="ECO:0000313" key="2">
    <source>
        <dbReference type="EMBL" id="SOR77380.1"/>
    </source>
</evidence>
<evidence type="ECO:0000313" key="3">
    <source>
        <dbReference type="Proteomes" id="UP000235464"/>
    </source>
</evidence>
<dbReference type="CDD" id="cd19086">
    <property type="entry name" value="AKR_AKR11C1"/>
    <property type="match status" value="1"/>
</dbReference>
<dbReference type="InterPro" id="IPR053135">
    <property type="entry name" value="AKR2_Oxidoreductase"/>
</dbReference>
<proteinExistence type="predicted"/>
<dbReference type="EMBL" id="LT963352">
    <property type="protein sequence ID" value="SOR77380.1"/>
    <property type="molecule type" value="Genomic_DNA"/>
</dbReference>
<dbReference type="InterPro" id="IPR023210">
    <property type="entry name" value="NADP_OxRdtase_dom"/>
</dbReference>
<name>A0A2N9B212_STRCX</name>
<dbReference type="PANTHER" id="PTHR43312:SF1">
    <property type="entry name" value="NADP-DEPENDENT OXIDOREDUCTASE DOMAIN-CONTAINING PROTEIN"/>
    <property type="match status" value="1"/>
</dbReference>
<evidence type="ECO:0000259" key="1">
    <source>
        <dbReference type="Pfam" id="PF00248"/>
    </source>
</evidence>
<accession>A0A2N9B212</accession>